<dbReference type="PANTHER" id="PTHR46640">
    <property type="entry name" value="TRIACYLGLYCEROL LIPASE, PUTATIVE (AFU_ORTHOLOGUE AFUA_6G06510)-RELATED"/>
    <property type="match status" value="1"/>
</dbReference>
<dbReference type="Gene3D" id="3.40.50.1820">
    <property type="entry name" value="alpha/beta hydrolase"/>
    <property type="match status" value="1"/>
</dbReference>
<dbReference type="Proteomes" id="UP000887226">
    <property type="component" value="Unassembled WGS sequence"/>
</dbReference>
<dbReference type="PANTHER" id="PTHR46640:SF1">
    <property type="entry name" value="FUNGAL LIPASE-LIKE DOMAIN-CONTAINING PROTEIN-RELATED"/>
    <property type="match status" value="1"/>
</dbReference>
<feature type="domain" description="Fungal lipase-type" evidence="4">
    <location>
        <begin position="117"/>
        <end position="282"/>
    </location>
</feature>
<dbReference type="OrthoDB" id="438440at2759"/>
<evidence type="ECO:0000313" key="5">
    <source>
        <dbReference type="EMBL" id="KAG9245650.1"/>
    </source>
</evidence>
<reference evidence="5" key="1">
    <citation type="journal article" date="2021" name="IMA Fungus">
        <title>Genomic characterization of three marine fungi, including Emericellopsis atlantica sp. nov. with signatures of a generalist lifestyle and marine biomass degradation.</title>
        <authorList>
            <person name="Hagestad O.C."/>
            <person name="Hou L."/>
            <person name="Andersen J.H."/>
            <person name="Hansen E.H."/>
            <person name="Altermark B."/>
            <person name="Li C."/>
            <person name="Kuhnert E."/>
            <person name="Cox R.J."/>
            <person name="Crous P.W."/>
            <person name="Spatafora J.W."/>
            <person name="Lail K."/>
            <person name="Amirebrahimi M."/>
            <person name="Lipzen A."/>
            <person name="Pangilinan J."/>
            <person name="Andreopoulos W."/>
            <person name="Hayes R.D."/>
            <person name="Ng V."/>
            <person name="Grigoriev I.V."/>
            <person name="Jackson S.A."/>
            <person name="Sutton T.D.S."/>
            <person name="Dobson A.D.W."/>
            <person name="Rama T."/>
        </authorList>
    </citation>
    <scope>NUCLEOTIDE SEQUENCE</scope>
    <source>
        <strain evidence="5">TRa3180A</strain>
    </source>
</reference>
<feature type="chain" id="PRO_5040384660" evidence="3">
    <location>
        <begin position="20"/>
        <end position="409"/>
    </location>
</feature>
<keyword evidence="6" id="KW-1185">Reference proteome</keyword>
<protein>
    <submittedName>
        <fullName evidence="5">Alpha/Beta hydrolase protein</fullName>
    </submittedName>
</protein>
<dbReference type="SUPFAM" id="SSF53474">
    <property type="entry name" value="alpha/beta-Hydrolases"/>
    <property type="match status" value="1"/>
</dbReference>
<evidence type="ECO:0000256" key="1">
    <source>
        <dbReference type="ARBA" id="ARBA00022729"/>
    </source>
</evidence>
<keyword evidence="1 3" id="KW-0732">Signal</keyword>
<dbReference type="CDD" id="cd00519">
    <property type="entry name" value="Lipase_3"/>
    <property type="match status" value="1"/>
</dbReference>
<dbReference type="InterPro" id="IPR029058">
    <property type="entry name" value="AB_hydrolase_fold"/>
</dbReference>
<evidence type="ECO:0000256" key="3">
    <source>
        <dbReference type="SAM" id="SignalP"/>
    </source>
</evidence>
<sequence>MRYSSIAIILLALTDYVKCNPIVHQIPLNVHEVSPDGGGNLSIQLFAELEELSRIVDISYCVGMTGISKPFQCASRCDDFPEFELVDTFNTGPLMSDSCGYIALDHSTKHHRNGRIIIAFRGTYSIANTIVDLSTVPQEYVPYPGSPENDTAIATQKPKRKCDNCTVHSGFWSSWQNTRPLLLPHIEAVRAQYPGYQLHLVGHSLGGAVSALAALELDSMGFSPVVTTFGEPRVGNSGLRDWVDWTFSLPSEHTKNGKGEPYAGRYRRITHVDDPVPLLPLQEWGYRAHAGEMYISKPSLQPSISDVHLCFGDEDVECLAGATTDESWFNAMSSIEEVIDDDNGDEKKIGIPWVLPIPARYEIWQLFFAHRDYFWRLGLCIPGGDPFDWDRDKYRFGHDEEGLSAKVDL</sequence>
<name>A0A9P7Z5D0_9HELO</name>
<feature type="signal peptide" evidence="3">
    <location>
        <begin position="1"/>
        <end position="19"/>
    </location>
</feature>
<evidence type="ECO:0000313" key="6">
    <source>
        <dbReference type="Proteomes" id="UP000887226"/>
    </source>
</evidence>
<gene>
    <name evidence="5" type="ORF">BJ878DRAFT_5499</name>
</gene>
<evidence type="ECO:0000259" key="4">
    <source>
        <dbReference type="Pfam" id="PF01764"/>
    </source>
</evidence>
<comment type="caution">
    <text evidence="5">The sequence shown here is derived from an EMBL/GenBank/DDBJ whole genome shotgun (WGS) entry which is preliminary data.</text>
</comment>
<dbReference type="GO" id="GO:0016787">
    <property type="term" value="F:hydrolase activity"/>
    <property type="evidence" value="ECO:0007669"/>
    <property type="project" value="UniProtKB-KW"/>
</dbReference>
<evidence type="ECO:0000256" key="2">
    <source>
        <dbReference type="ARBA" id="ARBA00022801"/>
    </source>
</evidence>
<accession>A0A9P7Z5D0</accession>
<dbReference type="InterPro" id="IPR002921">
    <property type="entry name" value="Fungal_lipase-type"/>
</dbReference>
<dbReference type="EMBL" id="MU253836">
    <property type="protein sequence ID" value="KAG9245650.1"/>
    <property type="molecule type" value="Genomic_DNA"/>
</dbReference>
<dbReference type="Pfam" id="PF01764">
    <property type="entry name" value="Lipase_3"/>
    <property type="match status" value="1"/>
</dbReference>
<proteinExistence type="predicted"/>
<dbReference type="GO" id="GO:0006629">
    <property type="term" value="P:lipid metabolic process"/>
    <property type="evidence" value="ECO:0007669"/>
    <property type="project" value="InterPro"/>
</dbReference>
<dbReference type="AlphaFoldDB" id="A0A9P7Z5D0"/>
<keyword evidence="2 5" id="KW-0378">Hydrolase</keyword>
<dbReference type="InterPro" id="IPR051299">
    <property type="entry name" value="AB_hydrolase_lip/est"/>
</dbReference>
<organism evidence="5 6">
    <name type="scientific">Calycina marina</name>
    <dbReference type="NCBI Taxonomy" id="1763456"/>
    <lineage>
        <taxon>Eukaryota</taxon>
        <taxon>Fungi</taxon>
        <taxon>Dikarya</taxon>
        <taxon>Ascomycota</taxon>
        <taxon>Pezizomycotina</taxon>
        <taxon>Leotiomycetes</taxon>
        <taxon>Helotiales</taxon>
        <taxon>Pezizellaceae</taxon>
        <taxon>Calycina</taxon>
    </lineage>
</organism>